<evidence type="ECO:0000256" key="11">
    <source>
        <dbReference type="RuleBase" id="RU361185"/>
    </source>
</evidence>
<comment type="catalytic activity">
    <reaction evidence="1">
        <text>Hydrolysis of terminal, non-reducing beta-D-glucosyl residues with release of beta-D-glucose.</text>
        <dbReference type="EC" id="3.2.1.21"/>
    </reaction>
</comment>
<dbReference type="EMBL" id="CP090169">
    <property type="protein sequence ID" value="UJO19926.1"/>
    <property type="molecule type" value="Genomic_DNA"/>
</dbReference>
<keyword evidence="9 11" id="KW-0326">Glycosidase</keyword>
<evidence type="ECO:0000256" key="10">
    <source>
        <dbReference type="ARBA" id="ARBA00025512"/>
    </source>
</evidence>
<dbReference type="SUPFAM" id="SSF51445">
    <property type="entry name" value="(Trans)glycosidases"/>
    <property type="match status" value="1"/>
</dbReference>
<organism evidence="13 14">
    <name type="scientific">Passalora fulva</name>
    <name type="common">Tomato leaf mold</name>
    <name type="synonym">Cladosporium fulvum</name>
    <dbReference type="NCBI Taxonomy" id="5499"/>
    <lineage>
        <taxon>Eukaryota</taxon>
        <taxon>Fungi</taxon>
        <taxon>Dikarya</taxon>
        <taxon>Ascomycota</taxon>
        <taxon>Pezizomycotina</taxon>
        <taxon>Dothideomycetes</taxon>
        <taxon>Dothideomycetidae</taxon>
        <taxon>Mycosphaerellales</taxon>
        <taxon>Mycosphaerellaceae</taxon>
        <taxon>Fulvia</taxon>
    </lineage>
</organism>
<gene>
    <name evidence="13" type="ORF">CLAFUR5_10220</name>
</gene>
<dbReference type="Gene3D" id="2.60.40.1760">
    <property type="entry name" value="glycosyl hydrolase (family 31)"/>
    <property type="match status" value="1"/>
</dbReference>
<accession>A0A9Q8PCE6</accession>
<dbReference type="CDD" id="cd14752">
    <property type="entry name" value="GH31_N"/>
    <property type="match status" value="1"/>
</dbReference>
<dbReference type="OrthoDB" id="5839090at2759"/>
<dbReference type="KEGG" id="ffu:CLAFUR5_10220"/>
<dbReference type="Proteomes" id="UP000756132">
    <property type="component" value="Chromosome 7"/>
</dbReference>
<dbReference type="GO" id="GO:0004558">
    <property type="term" value="F:alpha-1,4-glucosidase activity"/>
    <property type="evidence" value="ECO:0007669"/>
    <property type="project" value="UniProtKB-EC"/>
</dbReference>
<reference evidence="13" key="2">
    <citation type="journal article" date="2022" name="Microb. Genom.">
        <title>A chromosome-scale genome assembly of the tomato pathogen Cladosporium fulvum reveals a compartmentalized genome architecture and the presence of a dispensable chromosome.</title>
        <authorList>
            <person name="Zaccaron A.Z."/>
            <person name="Chen L.H."/>
            <person name="Samaras A."/>
            <person name="Stergiopoulos I."/>
        </authorList>
    </citation>
    <scope>NUCLEOTIDE SEQUENCE</scope>
    <source>
        <strain evidence="13">Race5_Kim</strain>
    </source>
</reference>
<proteinExistence type="inferred from homology"/>
<evidence type="ECO:0000256" key="6">
    <source>
        <dbReference type="ARBA" id="ARBA00014002"/>
    </source>
</evidence>
<dbReference type="InterPro" id="IPR017853">
    <property type="entry name" value="GH"/>
</dbReference>
<keyword evidence="8" id="KW-0325">Glycoprotein</keyword>
<dbReference type="RefSeq" id="XP_047764292.1">
    <property type="nucleotide sequence ID" value="XM_047909368.1"/>
</dbReference>
<evidence type="ECO:0000256" key="3">
    <source>
        <dbReference type="ARBA" id="ARBA00007806"/>
    </source>
</evidence>
<dbReference type="GO" id="GO:0005975">
    <property type="term" value="P:carbohydrate metabolic process"/>
    <property type="evidence" value="ECO:0007669"/>
    <property type="project" value="InterPro"/>
</dbReference>
<dbReference type="PROSITE" id="PS00129">
    <property type="entry name" value="GLYCOSYL_HYDROL_F31_1"/>
    <property type="match status" value="1"/>
</dbReference>
<feature type="domain" description="Glycoside hydrolase family 31 TIM barrel" evidence="12">
    <location>
        <begin position="119"/>
        <end position="283"/>
    </location>
</feature>
<dbReference type="InterPro" id="IPR000322">
    <property type="entry name" value="Glyco_hydro_31_TIM"/>
</dbReference>
<dbReference type="PANTHER" id="PTHR22762">
    <property type="entry name" value="ALPHA-GLUCOSIDASE"/>
    <property type="match status" value="1"/>
</dbReference>
<dbReference type="EC" id="3.2.1.21" evidence="5"/>
<evidence type="ECO:0000313" key="14">
    <source>
        <dbReference type="Proteomes" id="UP000756132"/>
    </source>
</evidence>
<dbReference type="InterPro" id="IPR011013">
    <property type="entry name" value="Gal_mutarotase_sf_dom"/>
</dbReference>
<dbReference type="Gene3D" id="3.20.20.80">
    <property type="entry name" value="Glycosidases"/>
    <property type="match status" value="1"/>
</dbReference>
<comment type="catalytic activity">
    <reaction evidence="2">
        <text>Hydrolysis of terminal, non-reducing (1-&gt;4)-linked alpha-D-glucose residues with release of alpha-D-glucose.</text>
        <dbReference type="EC" id="3.2.1.20"/>
    </reaction>
</comment>
<evidence type="ECO:0000256" key="2">
    <source>
        <dbReference type="ARBA" id="ARBA00001657"/>
    </source>
</evidence>
<evidence type="ECO:0000259" key="12">
    <source>
        <dbReference type="Pfam" id="PF01055"/>
    </source>
</evidence>
<dbReference type="AlphaFoldDB" id="A0A9Q8PCE6"/>
<evidence type="ECO:0000256" key="8">
    <source>
        <dbReference type="ARBA" id="ARBA00023180"/>
    </source>
</evidence>
<dbReference type="Pfam" id="PF01055">
    <property type="entry name" value="Glyco_hydro_31_2nd"/>
    <property type="match status" value="1"/>
</dbReference>
<evidence type="ECO:0000256" key="5">
    <source>
        <dbReference type="ARBA" id="ARBA00012744"/>
    </source>
</evidence>
<keyword evidence="14" id="KW-1185">Reference proteome</keyword>
<evidence type="ECO:0000256" key="9">
    <source>
        <dbReference type="ARBA" id="ARBA00023295"/>
    </source>
</evidence>
<dbReference type="InterPro" id="IPR030458">
    <property type="entry name" value="Glyco_hydro_31_AS"/>
</dbReference>
<protein>
    <recommendedName>
        <fullName evidence="6">Probable alpha/beta-glucosidase agdC</fullName>
        <ecNumber evidence="4">3.2.1.20</ecNumber>
        <ecNumber evidence="5">3.2.1.21</ecNumber>
    </recommendedName>
</protein>
<sequence>MLFDTTGQKLQDPNIYGFGENSDSLRLPTTGYSHPFWNVGPSFLPEGNLYGTFKAYYDHRGANGTHAVYHLNSNGERVILDGDDQGQYLEYNTNGGVFDFYFVTGATPREASAQYGLLDIFEAAEIIANYSVAEIPLETMWTDIEHMYRKQTFSSDPDRWAIERVREYVDYLHLHQQKAVFIIEPAIPTQPRDSIPGRPGTYTAYEDLVQSNVFFKFPNGTAVPGVVWGGGSIYPDWFNPATQDYWNEEFAKFLSAESGIDIDGLWIDMNEAANFCNPTCRNATLDGIHQERPERVPAVRIPSPYEIPGWPENWQPTCVCYTRFNVAVEVNGDV</sequence>
<dbReference type="EC" id="3.2.1.20" evidence="4"/>
<dbReference type="GeneID" id="71990098"/>
<dbReference type="GO" id="GO:0008422">
    <property type="term" value="F:beta-glucosidase activity"/>
    <property type="evidence" value="ECO:0007669"/>
    <property type="project" value="UniProtKB-EC"/>
</dbReference>
<dbReference type="GO" id="GO:0030246">
    <property type="term" value="F:carbohydrate binding"/>
    <property type="evidence" value="ECO:0007669"/>
    <property type="project" value="InterPro"/>
</dbReference>
<evidence type="ECO:0000256" key="7">
    <source>
        <dbReference type="ARBA" id="ARBA00022801"/>
    </source>
</evidence>
<comment type="similarity">
    <text evidence="3 11">Belongs to the glycosyl hydrolase 31 family.</text>
</comment>
<comment type="function">
    <text evidence="10">Glucosidase involved in the degradation of cellulosic biomass. Has both alpha- and beta-glucosidase activity.</text>
</comment>
<dbReference type="SUPFAM" id="SSF74650">
    <property type="entry name" value="Galactose mutarotase-like"/>
    <property type="match status" value="1"/>
</dbReference>
<reference evidence="13" key="1">
    <citation type="submission" date="2021-12" db="EMBL/GenBank/DDBJ databases">
        <authorList>
            <person name="Zaccaron A."/>
            <person name="Stergiopoulos I."/>
        </authorList>
    </citation>
    <scope>NUCLEOTIDE SEQUENCE</scope>
    <source>
        <strain evidence="13">Race5_Kim</strain>
    </source>
</reference>
<evidence type="ECO:0000313" key="13">
    <source>
        <dbReference type="EMBL" id="UJO19926.1"/>
    </source>
</evidence>
<evidence type="ECO:0000256" key="1">
    <source>
        <dbReference type="ARBA" id="ARBA00000448"/>
    </source>
</evidence>
<keyword evidence="7 11" id="KW-0378">Hydrolase</keyword>
<evidence type="ECO:0000256" key="4">
    <source>
        <dbReference type="ARBA" id="ARBA00012741"/>
    </source>
</evidence>
<name>A0A9Q8PCE6_PASFU</name>
<dbReference type="PANTHER" id="PTHR22762:SF67">
    <property type="entry name" value="ALPHA_BETA-GLUCOSIDASE AGDC-RELATED"/>
    <property type="match status" value="1"/>
</dbReference>